<comment type="caution">
    <text evidence="3">The sequence shown here is derived from an EMBL/GenBank/DDBJ whole genome shotgun (WGS) entry which is preliminary data.</text>
</comment>
<protein>
    <recommendedName>
        <fullName evidence="2">Phage shock protein PspC N-terminal domain-containing protein</fullName>
    </recommendedName>
</protein>
<dbReference type="Proteomes" id="UP000186607">
    <property type="component" value="Unassembled WGS sequence"/>
</dbReference>
<evidence type="ECO:0000313" key="3">
    <source>
        <dbReference type="EMBL" id="OLV18292.1"/>
    </source>
</evidence>
<gene>
    <name evidence="3" type="ORF">BOO71_0005971</name>
</gene>
<dbReference type="Pfam" id="PF04024">
    <property type="entry name" value="PspC"/>
    <property type="match status" value="1"/>
</dbReference>
<dbReference type="InterPro" id="IPR007168">
    <property type="entry name" value="Phageshock_PspC_N"/>
</dbReference>
<keyword evidence="1" id="KW-0472">Membrane</keyword>
<keyword evidence="1" id="KW-0812">Transmembrane</keyword>
<sequence length="63" mass="6739">MDRKVLGGVVAGLQRLYAPQVDLMLLRVAAAVVAVCIPPVTLAYAALWIIAPRSDQRQLQPAA</sequence>
<name>A0A1U7NZE6_9DEIO</name>
<evidence type="ECO:0000256" key="1">
    <source>
        <dbReference type="SAM" id="Phobius"/>
    </source>
</evidence>
<evidence type="ECO:0000313" key="4">
    <source>
        <dbReference type="Proteomes" id="UP000186607"/>
    </source>
</evidence>
<keyword evidence="1" id="KW-1133">Transmembrane helix</keyword>
<proteinExistence type="predicted"/>
<feature type="transmembrane region" description="Helical" evidence="1">
    <location>
        <begin position="24"/>
        <end position="50"/>
    </location>
</feature>
<organism evidence="3 4">
    <name type="scientific">Deinococcus marmoris</name>
    <dbReference type="NCBI Taxonomy" id="249408"/>
    <lineage>
        <taxon>Bacteria</taxon>
        <taxon>Thermotogati</taxon>
        <taxon>Deinococcota</taxon>
        <taxon>Deinococci</taxon>
        <taxon>Deinococcales</taxon>
        <taxon>Deinococcaceae</taxon>
        <taxon>Deinococcus</taxon>
    </lineage>
</organism>
<dbReference type="AlphaFoldDB" id="A0A1U7NZE6"/>
<feature type="domain" description="Phage shock protein PspC N-terminal" evidence="2">
    <location>
        <begin position="2"/>
        <end position="53"/>
    </location>
</feature>
<dbReference type="EMBL" id="MSTI01000068">
    <property type="protein sequence ID" value="OLV18292.1"/>
    <property type="molecule type" value="Genomic_DNA"/>
</dbReference>
<accession>A0A1U7NZE6</accession>
<evidence type="ECO:0000259" key="2">
    <source>
        <dbReference type="Pfam" id="PF04024"/>
    </source>
</evidence>
<reference evidence="3 4" key="1">
    <citation type="submission" date="2017-01" db="EMBL/GenBank/DDBJ databases">
        <title>Genome Analysis of Deinococcus marmoris KOPRI26562.</title>
        <authorList>
            <person name="Kim J.H."/>
            <person name="Oh H.-M."/>
        </authorList>
    </citation>
    <scope>NUCLEOTIDE SEQUENCE [LARGE SCALE GENOMIC DNA]</scope>
    <source>
        <strain evidence="3 4">KOPRI26562</strain>
    </source>
</reference>
<keyword evidence="4" id="KW-1185">Reference proteome</keyword>